<organism evidence="1 2">
    <name type="scientific">Micromonospora terminaliae</name>
    <dbReference type="NCBI Taxonomy" id="1914461"/>
    <lineage>
        <taxon>Bacteria</taxon>
        <taxon>Bacillati</taxon>
        <taxon>Actinomycetota</taxon>
        <taxon>Actinomycetes</taxon>
        <taxon>Micromonosporales</taxon>
        <taxon>Micromonosporaceae</taxon>
        <taxon>Micromonospora</taxon>
    </lineage>
</organism>
<dbReference type="Proteomes" id="UP000477779">
    <property type="component" value="Unassembled WGS sequence"/>
</dbReference>
<evidence type="ECO:0000313" key="1">
    <source>
        <dbReference type="EMBL" id="NES27006.1"/>
    </source>
</evidence>
<evidence type="ECO:0000313" key="2">
    <source>
        <dbReference type="Proteomes" id="UP000477779"/>
    </source>
</evidence>
<proteinExistence type="predicted"/>
<dbReference type="EMBL" id="JAAHBZ010000002">
    <property type="protein sequence ID" value="NES27006.1"/>
    <property type="molecule type" value="Genomic_DNA"/>
</dbReference>
<protein>
    <submittedName>
        <fullName evidence="1">Uncharacterized protein</fullName>
    </submittedName>
</protein>
<accession>A0AAJ2ZCC9</accession>
<name>A0AAJ2ZCC9_9ACTN</name>
<comment type="caution">
    <text evidence="1">The sequence shown here is derived from an EMBL/GenBank/DDBJ whole genome shotgun (WGS) entry which is preliminary data.</text>
</comment>
<dbReference type="AlphaFoldDB" id="A0AAJ2ZCC9"/>
<gene>
    <name evidence="1" type="ORF">G3561_05465</name>
</gene>
<sequence length="73" mass="7554">MSSVERLGFGRQVFERIAAVRAAGGDVAGPGVRIDAYGMVVAARRSASRCEGDSDAASALTFPCTGKFQSGTR</sequence>
<reference evidence="1 2" key="1">
    <citation type="submission" date="2020-02" db="EMBL/GenBank/DDBJ databases">
        <title>WGS of Micromonospora spp. isolated from hot spring.</title>
        <authorList>
            <person name="Thawai C."/>
        </authorList>
    </citation>
    <scope>NUCLEOTIDE SEQUENCE [LARGE SCALE GENOMIC DNA]</scope>
    <source>
        <strain evidence="1 2">TMS7</strain>
    </source>
</reference>
<dbReference type="RefSeq" id="WP_163636721.1">
    <property type="nucleotide sequence ID" value="NZ_CP045309.1"/>
</dbReference>